<comment type="caution">
    <text evidence="3">The sequence shown here is derived from an EMBL/GenBank/DDBJ whole genome shotgun (WGS) entry which is preliminary data.</text>
</comment>
<evidence type="ECO:0000313" key="3">
    <source>
        <dbReference type="EMBL" id="GGP05855.1"/>
    </source>
</evidence>
<dbReference type="PROSITE" id="PS00636">
    <property type="entry name" value="DNAJ_1"/>
    <property type="match status" value="1"/>
</dbReference>
<dbReference type="PRINTS" id="PR00625">
    <property type="entry name" value="JDOMAIN"/>
</dbReference>
<dbReference type="RefSeq" id="WP_188618330.1">
    <property type="nucleotide sequence ID" value="NZ_BMLV01000006.1"/>
</dbReference>
<keyword evidence="4" id="KW-1185">Reference proteome</keyword>
<evidence type="ECO:0000256" key="1">
    <source>
        <dbReference type="SAM" id="Phobius"/>
    </source>
</evidence>
<dbReference type="EMBL" id="BMLV01000006">
    <property type="protein sequence ID" value="GGP05855.1"/>
    <property type="molecule type" value="Genomic_DNA"/>
</dbReference>
<dbReference type="InterPro" id="IPR036869">
    <property type="entry name" value="J_dom_sf"/>
</dbReference>
<keyword evidence="1" id="KW-0472">Membrane</keyword>
<dbReference type="PANTHER" id="PTHR43948:SF10">
    <property type="entry name" value="MRJ, ISOFORM E"/>
    <property type="match status" value="1"/>
</dbReference>
<dbReference type="SUPFAM" id="SSF46565">
    <property type="entry name" value="Chaperone J-domain"/>
    <property type="match status" value="1"/>
</dbReference>
<dbReference type="Gene3D" id="1.10.287.110">
    <property type="entry name" value="DnaJ domain"/>
    <property type="match status" value="1"/>
</dbReference>
<dbReference type="PANTHER" id="PTHR43948">
    <property type="entry name" value="DNAJ HOMOLOG SUBFAMILY B"/>
    <property type="match status" value="1"/>
</dbReference>
<keyword evidence="1" id="KW-1133">Transmembrane helix</keyword>
<dbReference type="Proteomes" id="UP000620064">
    <property type="component" value="Unassembled WGS sequence"/>
</dbReference>
<accession>A0ABQ2NMR1</accession>
<protein>
    <recommendedName>
        <fullName evidence="2">J domain-containing protein</fullName>
    </recommendedName>
</protein>
<dbReference type="SMART" id="SM00271">
    <property type="entry name" value="DnaJ"/>
    <property type="match status" value="1"/>
</dbReference>
<dbReference type="Pfam" id="PF00226">
    <property type="entry name" value="DnaJ"/>
    <property type="match status" value="1"/>
</dbReference>
<dbReference type="InterPro" id="IPR018253">
    <property type="entry name" value="DnaJ_domain_CS"/>
</dbReference>
<keyword evidence="1" id="KW-0812">Transmembrane</keyword>
<name>A0ABQ2NMR1_9FLAO</name>
<reference evidence="4" key="1">
    <citation type="journal article" date="2019" name="Int. J. Syst. Evol. Microbiol.">
        <title>The Global Catalogue of Microorganisms (GCM) 10K type strain sequencing project: providing services to taxonomists for standard genome sequencing and annotation.</title>
        <authorList>
            <consortium name="The Broad Institute Genomics Platform"/>
            <consortium name="The Broad Institute Genome Sequencing Center for Infectious Disease"/>
            <person name="Wu L."/>
            <person name="Ma J."/>
        </authorList>
    </citation>
    <scope>NUCLEOTIDE SEQUENCE [LARGE SCALE GENOMIC DNA]</scope>
    <source>
        <strain evidence="4">CGMCC 1.7656</strain>
    </source>
</reference>
<dbReference type="PROSITE" id="PS50076">
    <property type="entry name" value="DNAJ_2"/>
    <property type="match status" value="1"/>
</dbReference>
<dbReference type="CDD" id="cd06257">
    <property type="entry name" value="DnaJ"/>
    <property type="match status" value="1"/>
</dbReference>
<organism evidence="3 4">
    <name type="scientific">Cloacibacterium rupense</name>
    <dbReference type="NCBI Taxonomy" id="517423"/>
    <lineage>
        <taxon>Bacteria</taxon>
        <taxon>Pseudomonadati</taxon>
        <taxon>Bacteroidota</taxon>
        <taxon>Flavobacteriia</taxon>
        <taxon>Flavobacteriales</taxon>
        <taxon>Weeksellaceae</taxon>
    </lineage>
</organism>
<gene>
    <name evidence="3" type="ORF">GCM10010992_23520</name>
</gene>
<proteinExistence type="predicted"/>
<evidence type="ECO:0000313" key="4">
    <source>
        <dbReference type="Proteomes" id="UP000620064"/>
    </source>
</evidence>
<sequence>MKDYYYFLGIKPNASEDDIKKAYRKLSFKYHPDKNENDDFFTQRFREIQEAYETLIDTERRRIYDQSFGQFLRSQKSVLPPKIKNFHASTIRAEKGTEITLYWQTYDADLVKITPFGLEKPQGERTFRIKEFDKEGKFQVILHATNTFLNKTVVQGITIFETSKENIKVNPQEFSAANTQAKPEIPTHEFSKRWFVFLILLIIAAIAIYFSEKA</sequence>
<feature type="transmembrane region" description="Helical" evidence="1">
    <location>
        <begin position="194"/>
        <end position="211"/>
    </location>
</feature>
<dbReference type="InterPro" id="IPR001623">
    <property type="entry name" value="DnaJ_domain"/>
</dbReference>
<evidence type="ECO:0000259" key="2">
    <source>
        <dbReference type="PROSITE" id="PS50076"/>
    </source>
</evidence>
<feature type="domain" description="J" evidence="2">
    <location>
        <begin position="3"/>
        <end position="68"/>
    </location>
</feature>